<proteinExistence type="predicted"/>
<evidence type="ECO:0000313" key="1">
    <source>
        <dbReference type="EMBL" id="GJT99462.1"/>
    </source>
</evidence>
<name>A0ABQ5IJ21_9ASTR</name>
<sequence length="106" mass="11941">MSQIVFSTDSFASLDAQIRFLQKSAFYGFPQRSCIYTASMKTDNEVFCADTEGECRSVIFTFLDYRDSECRTDEEGGIGSVSDIFMSLEKISLIIISQGHKSLHKL</sequence>
<gene>
    <name evidence="1" type="ORF">Tco_1109801</name>
</gene>
<evidence type="ECO:0000313" key="2">
    <source>
        <dbReference type="Proteomes" id="UP001151760"/>
    </source>
</evidence>
<dbReference type="Proteomes" id="UP001151760">
    <property type="component" value="Unassembled WGS sequence"/>
</dbReference>
<dbReference type="EMBL" id="BQNB010020773">
    <property type="protein sequence ID" value="GJT99462.1"/>
    <property type="molecule type" value="Genomic_DNA"/>
</dbReference>
<reference evidence="1" key="1">
    <citation type="journal article" date="2022" name="Int. J. Mol. Sci.">
        <title>Draft Genome of Tanacetum Coccineum: Genomic Comparison of Closely Related Tanacetum-Family Plants.</title>
        <authorList>
            <person name="Yamashiro T."/>
            <person name="Shiraishi A."/>
            <person name="Nakayama K."/>
            <person name="Satake H."/>
        </authorList>
    </citation>
    <scope>NUCLEOTIDE SEQUENCE</scope>
</reference>
<protein>
    <submittedName>
        <fullName evidence="1">Uncharacterized protein</fullName>
    </submittedName>
</protein>
<accession>A0ABQ5IJ21</accession>
<reference evidence="1" key="2">
    <citation type="submission" date="2022-01" db="EMBL/GenBank/DDBJ databases">
        <authorList>
            <person name="Yamashiro T."/>
            <person name="Shiraishi A."/>
            <person name="Satake H."/>
            <person name="Nakayama K."/>
        </authorList>
    </citation>
    <scope>NUCLEOTIDE SEQUENCE</scope>
</reference>
<keyword evidence="2" id="KW-1185">Reference proteome</keyword>
<organism evidence="1 2">
    <name type="scientific">Tanacetum coccineum</name>
    <dbReference type="NCBI Taxonomy" id="301880"/>
    <lineage>
        <taxon>Eukaryota</taxon>
        <taxon>Viridiplantae</taxon>
        <taxon>Streptophyta</taxon>
        <taxon>Embryophyta</taxon>
        <taxon>Tracheophyta</taxon>
        <taxon>Spermatophyta</taxon>
        <taxon>Magnoliopsida</taxon>
        <taxon>eudicotyledons</taxon>
        <taxon>Gunneridae</taxon>
        <taxon>Pentapetalae</taxon>
        <taxon>asterids</taxon>
        <taxon>campanulids</taxon>
        <taxon>Asterales</taxon>
        <taxon>Asteraceae</taxon>
        <taxon>Asteroideae</taxon>
        <taxon>Anthemideae</taxon>
        <taxon>Anthemidinae</taxon>
        <taxon>Tanacetum</taxon>
    </lineage>
</organism>
<comment type="caution">
    <text evidence="1">The sequence shown here is derived from an EMBL/GenBank/DDBJ whole genome shotgun (WGS) entry which is preliminary data.</text>
</comment>